<evidence type="ECO:0000256" key="4">
    <source>
        <dbReference type="ARBA" id="ARBA00042988"/>
    </source>
</evidence>
<dbReference type="Proteomes" id="UP000267821">
    <property type="component" value="Unassembled WGS sequence"/>
</dbReference>
<proteinExistence type="inferred from homology"/>
<dbReference type="Pfam" id="PF22725">
    <property type="entry name" value="GFO_IDH_MocA_C3"/>
    <property type="match status" value="1"/>
</dbReference>
<dbReference type="SUPFAM" id="SSF55347">
    <property type="entry name" value="Glyceraldehyde-3-phosphate dehydrogenase-like, C-terminal domain"/>
    <property type="match status" value="1"/>
</dbReference>
<evidence type="ECO:0000313" key="8">
    <source>
        <dbReference type="EMBL" id="RPB26324.1"/>
    </source>
</evidence>
<evidence type="ECO:0000259" key="6">
    <source>
        <dbReference type="Pfam" id="PF01408"/>
    </source>
</evidence>
<reference evidence="8 9" key="1">
    <citation type="journal article" date="2018" name="Nat. Ecol. Evol.">
        <title>Pezizomycetes genomes reveal the molecular basis of ectomycorrhizal truffle lifestyle.</title>
        <authorList>
            <person name="Murat C."/>
            <person name="Payen T."/>
            <person name="Noel B."/>
            <person name="Kuo A."/>
            <person name="Morin E."/>
            <person name="Chen J."/>
            <person name="Kohler A."/>
            <person name="Krizsan K."/>
            <person name="Balestrini R."/>
            <person name="Da Silva C."/>
            <person name="Montanini B."/>
            <person name="Hainaut M."/>
            <person name="Levati E."/>
            <person name="Barry K.W."/>
            <person name="Belfiori B."/>
            <person name="Cichocki N."/>
            <person name="Clum A."/>
            <person name="Dockter R.B."/>
            <person name="Fauchery L."/>
            <person name="Guy J."/>
            <person name="Iotti M."/>
            <person name="Le Tacon F."/>
            <person name="Lindquist E.A."/>
            <person name="Lipzen A."/>
            <person name="Malagnac F."/>
            <person name="Mello A."/>
            <person name="Molinier V."/>
            <person name="Miyauchi S."/>
            <person name="Poulain J."/>
            <person name="Riccioni C."/>
            <person name="Rubini A."/>
            <person name="Sitrit Y."/>
            <person name="Splivallo R."/>
            <person name="Traeger S."/>
            <person name="Wang M."/>
            <person name="Zifcakova L."/>
            <person name="Wipf D."/>
            <person name="Zambonelli A."/>
            <person name="Paolocci F."/>
            <person name="Nowrousian M."/>
            <person name="Ottonello S."/>
            <person name="Baldrian P."/>
            <person name="Spatafora J.W."/>
            <person name="Henrissat B."/>
            <person name="Nagy L.G."/>
            <person name="Aury J.M."/>
            <person name="Wincker P."/>
            <person name="Grigoriev I.V."/>
            <person name="Bonfante P."/>
            <person name="Martin F.M."/>
        </authorList>
    </citation>
    <scope>NUCLEOTIDE SEQUENCE [LARGE SCALE GENOMIC DNA]</scope>
    <source>
        <strain evidence="8 9">ATCC MYA-4762</strain>
    </source>
</reference>
<feature type="domain" description="GFO/IDH/MocA-like oxidoreductase" evidence="7">
    <location>
        <begin position="152"/>
        <end position="282"/>
    </location>
</feature>
<keyword evidence="2" id="KW-0560">Oxidoreductase</keyword>
<dbReference type="AlphaFoldDB" id="A0A3N4LTS8"/>
<dbReference type="GO" id="GO:0047837">
    <property type="term" value="F:D-xylose 1-dehydrogenase (NADP+) activity"/>
    <property type="evidence" value="ECO:0007669"/>
    <property type="project" value="UniProtKB-EC"/>
</dbReference>
<feature type="domain" description="Gfo/Idh/MocA-like oxidoreductase N-terminal" evidence="6">
    <location>
        <begin position="12"/>
        <end position="139"/>
    </location>
</feature>
<dbReference type="InterPro" id="IPR036291">
    <property type="entry name" value="NAD(P)-bd_dom_sf"/>
</dbReference>
<dbReference type="EC" id="1.1.1.179" evidence="3"/>
<sequence length="372" mass="40630">MPLTARVEAHKVRWGILGCGWIASVFTKDLLVDPATRGVYDVQHIVQAAGSSSSLDKAKEFLADVGAPDSRAYGSYGELVADPNVDIIYVATPHSHHFANALLALNAGKHVVCEKPFTVNAEQTKILVKLARAKKLFLMEAVWTRFFPLSIAVREYVKRGQIGAVKRVIADLSLPQAPETHFADSHRMVNPDLAGGCLLDLGLYPLTWVYQILYHTQPEESRKAPSITGSMNLYRTGVDDNTVVVCTWPDTIGIATTNLYVATDPSAIGTPCVKIQGTGGEIQVAHPAYRPTKVTVIRGIGPEAVTESSEFPMPPGHGTHWEADAAARCLRDGKLEDDMMPLEESIVIMEAMDKVREISGLRYPESIESLEQ</sequence>
<dbReference type="EMBL" id="ML121535">
    <property type="protein sequence ID" value="RPB26324.1"/>
    <property type="molecule type" value="Genomic_DNA"/>
</dbReference>
<dbReference type="PANTHER" id="PTHR22604">
    <property type="entry name" value="OXIDOREDUCTASES"/>
    <property type="match status" value="1"/>
</dbReference>
<dbReference type="InterPro" id="IPR050984">
    <property type="entry name" value="Gfo/Idh/MocA_domain"/>
</dbReference>
<evidence type="ECO:0000256" key="5">
    <source>
        <dbReference type="ARBA" id="ARBA00049233"/>
    </source>
</evidence>
<dbReference type="InParanoid" id="A0A3N4LTS8"/>
<dbReference type="Gene3D" id="3.30.360.10">
    <property type="entry name" value="Dihydrodipicolinate Reductase, domain 2"/>
    <property type="match status" value="1"/>
</dbReference>
<name>A0A3N4LTS8_9PEZI</name>
<dbReference type="PANTHER" id="PTHR22604:SF115">
    <property type="entry name" value="DIHYDRODIOL DEHYDROGENASE, PUTATIVE (AFU_ORTHOLOGUE AFUA_1G07520)-RELATED"/>
    <property type="match status" value="1"/>
</dbReference>
<comment type="similarity">
    <text evidence="1">Belongs to the Gfo/Idh/MocA family.</text>
</comment>
<evidence type="ECO:0000313" key="9">
    <source>
        <dbReference type="Proteomes" id="UP000267821"/>
    </source>
</evidence>
<dbReference type="STRING" id="1051890.A0A3N4LTS8"/>
<dbReference type="GO" id="GO:0000166">
    <property type="term" value="F:nucleotide binding"/>
    <property type="evidence" value="ECO:0007669"/>
    <property type="project" value="InterPro"/>
</dbReference>
<dbReference type="InterPro" id="IPR000683">
    <property type="entry name" value="Gfo/Idh/MocA-like_OxRdtase_N"/>
</dbReference>
<evidence type="ECO:0000256" key="2">
    <source>
        <dbReference type="ARBA" id="ARBA00023002"/>
    </source>
</evidence>
<dbReference type="OrthoDB" id="2129491at2759"/>
<protein>
    <recommendedName>
        <fullName evidence="3">D-xylose 1-dehydrogenase (NADP(+), D-xylono-1,5-lactone-forming)</fullName>
        <ecNumber evidence="3">1.1.1.179</ecNumber>
    </recommendedName>
    <alternativeName>
        <fullName evidence="4">D-xylose-NADP dehydrogenase</fullName>
    </alternativeName>
</protein>
<evidence type="ECO:0000256" key="3">
    <source>
        <dbReference type="ARBA" id="ARBA00038984"/>
    </source>
</evidence>
<accession>A0A3N4LTS8</accession>
<comment type="catalytic activity">
    <reaction evidence="5">
        <text>D-xylose + NADP(+) = D-xylono-1,5-lactone + NADPH + H(+)</text>
        <dbReference type="Rhea" id="RHEA:22000"/>
        <dbReference type="ChEBI" id="CHEBI:15378"/>
        <dbReference type="ChEBI" id="CHEBI:15867"/>
        <dbReference type="ChEBI" id="CHEBI:53455"/>
        <dbReference type="ChEBI" id="CHEBI:57783"/>
        <dbReference type="ChEBI" id="CHEBI:58349"/>
        <dbReference type="EC" id="1.1.1.179"/>
    </reaction>
</comment>
<evidence type="ECO:0000256" key="1">
    <source>
        <dbReference type="ARBA" id="ARBA00010928"/>
    </source>
</evidence>
<gene>
    <name evidence="8" type="ORF">L211DRAFT_821371</name>
</gene>
<organism evidence="8 9">
    <name type="scientific">Terfezia boudieri ATCC MYA-4762</name>
    <dbReference type="NCBI Taxonomy" id="1051890"/>
    <lineage>
        <taxon>Eukaryota</taxon>
        <taxon>Fungi</taxon>
        <taxon>Dikarya</taxon>
        <taxon>Ascomycota</taxon>
        <taxon>Pezizomycotina</taxon>
        <taxon>Pezizomycetes</taxon>
        <taxon>Pezizales</taxon>
        <taxon>Pezizaceae</taxon>
        <taxon>Terfezia</taxon>
    </lineage>
</organism>
<dbReference type="Gene3D" id="3.40.50.720">
    <property type="entry name" value="NAD(P)-binding Rossmann-like Domain"/>
    <property type="match status" value="1"/>
</dbReference>
<keyword evidence="9" id="KW-1185">Reference proteome</keyword>
<dbReference type="InterPro" id="IPR055170">
    <property type="entry name" value="GFO_IDH_MocA-like_dom"/>
</dbReference>
<evidence type="ECO:0000259" key="7">
    <source>
        <dbReference type="Pfam" id="PF22725"/>
    </source>
</evidence>
<dbReference type="Pfam" id="PF01408">
    <property type="entry name" value="GFO_IDH_MocA"/>
    <property type="match status" value="1"/>
</dbReference>
<dbReference type="SUPFAM" id="SSF51735">
    <property type="entry name" value="NAD(P)-binding Rossmann-fold domains"/>
    <property type="match status" value="1"/>
</dbReference>